<evidence type="ECO:0000256" key="3">
    <source>
        <dbReference type="ARBA" id="ARBA00022475"/>
    </source>
</evidence>
<dbReference type="Pfam" id="PF00001">
    <property type="entry name" value="7tm_1"/>
    <property type="match status" value="1"/>
</dbReference>
<dbReference type="EMBL" id="CAQQ02069404">
    <property type="status" value="NOT_ANNOTATED_CDS"/>
    <property type="molecule type" value="Genomic_DNA"/>
</dbReference>
<keyword evidence="6" id="KW-0297">G-protein coupled receptor</keyword>
<dbReference type="EnsemblMetazoa" id="MESCA007103-RA">
    <property type="protein sequence ID" value="MESCA007103-PA"/>
    <property type="gene ID" value="MESCA007103"/>
</dbReference>
<dbReference type="GO" id="GO:0005886">
    <property type="term" value="C:plasma membrane"/>
    <property type="evidence" value="ECO:0007669"/>
    <property type="project" value="UniProtKB-SubCell"/>
</dbReference>
<proteinExistence type="inferred from homology"/>
<keyword evidence="13" id="KW-1185">Reference proteome</keyword>
<dbReference type="SUPFAM" id="SSF81321">
    <property type="entry name" value="Family A G protein-coupled receptor-like"/>
    <property type="match status" value="1"/>
</dbReference>
<keyword evidence="7 10" id="KW-0472">Membrane</keyword>
<reference evidence="13" key="1">
    <citation type="submission" date="2013-02" db="EMBL/GenBank/DDBJ databases">
        <authorList>
            <person name="Hughes D."/>
        </authorList>
    </citation>
    <scope>NUCLEOTIDE SEQUENCE</scope>
    <source>
        <strain>Durham</strain>
        <strain evidence="13">NC isolate 2 -- Noor lab</strain>
    </source>
</reference>
<evidence type="ECO:0000256" key="6">
    <source>
        <dbReference type="ARBA" id="ARBA00023040"/>
    </source>
</evidence>
<evidence type="ECO:0000313" key="12">
    <source>
        <dbReference type="EnsemblMetazoa" id="MESCA007103-PA"/>
    </source>
</evidence>
<feature type="domain" description="G-protein coupled receptors family 1 profile" evidence="11">
    <location>
        <begin position="126"/>
        <end position="172"/>
    </location>
</feature>
<dbReference type="PRINTS" id="PR00237">
    <property type="entry name" value="GPCRRHODOPSN"/>
</dbReference>
<keyword evidence="3" id="KW-1003">Cell membrane</keyword>
<comment type="subcellular location">
    <subcellularLocation>
        <location evidence="1">Cell membrane</location>
        <topology evidence="1">Multi-pass membrane protein</topology>
    </subcellularLocation>
</comment>
<name>T1GTR2_MEGSC</name>
<keyword evidence="5 10" id="KW-1133">Transmembrane helix</keyword>
<accession>T1GTR2</accession>
<dbReference type="Proteomes" id="UP000015102">
    <property type="component" value="Unassembled WGS sequence"/>
</dbReference>
<dbReference type="STRING" id="36166.T1GTR2"/>
<keyword evidence="8" id="KW-0675">Receptor</keyword>
<evidence type="ECO:0000259" key="11">
    <source>
        <dbReference type="PROSITE" id="PS50262"/>
    </source>
</evidence>
<evidence type="ECO:0000256" key="2">
    <source>
        <dbReference type="ARBA" id="ARBA00010663"/>
    </source>
</evidence>
<evidence type="ECO:0000256" key="9">
    <source>
        <dbReference type="ARBA" id="ARBA00023224"/>
    </source>
</evidence>
<reference evidence="12" key="2">
    <citation type="submission" date="2015-06" db="UniProtKB">
        <authorList>
            <consortium name="EnsemblMetazoa"/>
        </authorList>
    </citation>
    <scope>IDENTIFICATION</scope>
</reference>
<dbReference type="PROSITE" id="PS50262">
    <property type="entry name" value="G_PROTEIN_RECEP_F1_2"/>
    <property type="match status" value="1"/>
</dbReference>
<protein>
    <recommendedName>
        <fullName evidence="11">G-protein coupled receptors family 1 profile domain-containing protein</fullName>
    </recommendedName>
</protein>
<organism evidence="12 13">
    <name type="scientific">Megaselia scalaris</name>
    <name type="common">Humpbacked fly</name>
    <name type="synonym">Phora scalaris</name>
    <dbReference type="NCBI Taxonomy" id="36166"/>
    <lineage>
        <taxon>Eukaryota</taxon>
        <taxon>Metazoa</taxon>
        <taxon>Ecdysozoa</taxon>
        <taxon>Arthropoda</taxon>
        <taxon>Hexapoda</taxon>
        <taxon>Insecta</taxon>
        <taxon>Pterygota</taxon>
        <taxon>Neoptera</taxon>
        <taxon>Endopterygota</taxon>
        <taxon>Diptera</taxon>
        <taxon>Brachycera</taxon>
        <taxon>Muscomorpha</taxon>
        <taxon>Platypezoidea</taxon>
        <taxon>Phoridae</taxon>
        <taxon>Megaseliini</taxon>
        <taxon>Megaselia</taxon>
    </lineage>
</organism>
<sequence length="172" mass="18959">MKGNEMLLASMTEISEAEAPATVTTSYNTLPTSSQRTDRTFQYSLHVSNVVNISITTTSYEYIGGNIGNINGNNNNASAFGSNVTSIYNENTENIRINETDIARTLVEDNYWALLAIILVVVTAGGNILVCLAITWERRLQNVTNYFLMSLAITDLMVALMVMPFAILTLFK</sequence>
<feature type="transmembrane region" description="Helical" evidence="10">
    <location>
        <begin position="146"/>
        <end position="171"/>
    </location>
</feature>
<dbReference type="GO" id="GO:0004930">
    <property type="term" value="F:G protein-coupled receptor activity"/>
    <property type="evidence" value="ECO:0007669"/>
    <property type="project" value="UniProtKB-KW"/>
</dbReference>
<evidence type="ECO:0000256" key="10">
    <source>
        <dbReference type="SAM" id="Phobius"/>
    </source>
</evidence>
<evidence type="ECO:0000256" key="4">
    <source>
        <dbReference type="ARBA" id="ARBA00022692"/>
    </source>
</evidence>
<feature type="transmembrane region" description="Helical" evidence="10">
    <location>
        <begin position="111"/>
        <end position="134"/>
    </location>
</feature>
<evidence type="ECO:0000256" key="7">
    <source>
        <dbReference type="ARBA" id="ARBA00023136"/>
    </source>
</evidence>
<evidence type="ECO:0000256" key="1">
    <source>
        <dbReference type="ARBA" id="ARBA00004651"/>
    </source>
</evidence>
<dbReference type="InterPro" id="IPR000276">
    <property type="entry name" value="GPCR_Rhodpsn"/>
</dbReference>
<dbReference type="Gene3D" id="1.20.1070.10">
    <property type="entry name" value="Rhodopsin 7-helix transmembrane proteins"/>
    <property type="match status" value="1"/>
</dbReference>
<keyword evidence="9" id="KW-0807">Transducer</keyword>
<dbReference type="HOGENOM" id="CLU_1559149_0_0_1"/>
<dbReference type="AlphaFoldDB" id="T1GTR2"/>
<keyword evidence="4 10" id="KW-0812">Transmembrane</keyword>
<evidence type="ECO:0000313" key="13">
    <source>
        <dbReference type="Proteomes" id="UP000015102"/>
    </source>
</evidence>
<dbReference type="InterPro" id="IPR017452">
    <property type="entry name" value="GPCR_Rhodpsn_7TM"/>
</dbReference>
<evidence type="ECO:0000256" key="8">
    <source>
        <dbReference type="ARBA" id="ARBA00023170"/>
    </source>
</evidence>
<comment type="similarity">
    <text evidence="2">Belongs to the G-protein coupled receptor 1 family.</text>
</comment>
<evidence type="ECO:0000256" key="5">
    <source>
        <dbReference type="ARBA" id="ARBA00022989"/>
    </source>
</evidence>
<dbReference type="PANTHER" id="PTHR24248">
    <property type="entry name" value="ADRENERGIC RECEPTOR-RELATED G-PROTEIN COUPLED RECEPTOR"/>
    <property type="match status" value="1"/>
</dbReference>